<gene>
    <name evidence="1" type="ORF">GMARGA_LOCUS40926</name>
</gene>
<evidence type="ECO:0000313" key="1">
    <source>
        <dbReference type="EMBL" id="CAG8851812.1"/>
    </source>
</evidence>
<protein>
    <submittedName>
        <fullName evidence="1">28715_t:CDS:1</fullName>
    </submittedName>
</protein>
<feature type="non-terminal residue" evidence="1">
    <location>
        <position position="1"/>
    </location>
</feature>
<accession>A0ABN7XBV2</accession>
<dbReference type="Proteomes" id="UP000789901">
    <property type="component" value="Unassembled WGS sequence"/>
</dbReference>
<name>A0ABN7XBV2_GIGMA</name>
<proteinExistence type="predicted"/>
<dbReference type="EMBL" id="CAJVQB010108013">
    <property type="protein sequence ID" value="CAG8851812.1"/>
    <property type="molecule type" value="Genomic_DNA"/>
</dbReference>
<comment type="caution">
    <text evidence="1">The sequence shown here is derived from an EMBL/GenBank/DDBJ whole genome shotgun (WGS) entry which is preliminary data.</text>
</comment>
<reference evidence="1 2" key="1">
    <citation type="submission" date="2021-06" db="EMBL/GenBank/DDBJ databases">
        <authorList>
            <person name="Kallberg Y."/>
            <person name="Tangrot J."/>
            <person name="Rosling A."/>
        </authorList>
    </citation>
    <scope>NUCLEOTIDE SEQUENCE [LARGE SCALE GENOMIC DNA]</scope>
    <source>
        <strain evidence="1 2">120-4 pot B 10/14</strain>
    </source>
</reference>
<keyword evidence="2" id="KW-1185">Reference proteome</keyword>
<sequence length="50" mass="5598">NIENYDDNYSINVNDINDIAMDIDNIEIDFNSVISLITCLTSNQSISEAT</sequence>
<feature type="non-terminal residue" evidence="1">
    <location>
        <position position="50"/>
    </location>
</feature>
<evidence type="ECO:0000313" key="2">
    <source>
        <dbReference type="Proteomes" id="UP000789901"/>
    </source>
</evidence>
<organism evidence="1 2">
    <name type="scientific">Gigaspora margarita</name>
    <dbReference type="NCBI Taxonomy" id="4874"/>
    <lineage>
        <taxon>Eukaryota</taxon>
        <taxon>Fungi</taxon>
        <taxon>Fungi incertae sedis</taxon>
        <taxon>Mucoromycota</taxon>
        <taxon>Glomeromycotina</taxon>
        <taxon>Glomeromycetes</taxon>
        <taxon>Diversisporales</taxon>
        <taxon>Gigasporaceae</taxon>
        <taxon>Gigaspora</taxon>
    </lineage>
</organism>